<evidence type="ECO:0000313" key="3">
    <source>
        <dbReference type="EMBL" id="KAJ3119515.1"/>
    </source>
</evidence>
<feature type="compositionally biased region" description="Acidic residues" evidence="1">
    <location>
        <begin position="111"/>
        <end position="121"/>
    </location>
</feature>
<feature type="transmembrane region" description="Helical" evidence="2">
    <location>
        <begin position="254"/>
        <end position="272"/>
    </location>
</feature>
<dbReference type="AlphaFoldDB" id="A0AAD5T031"/>
<dbReference type="EMBL" id="JADGJH010001053">
    <property type="protein sequence ID" value="KAJ3119515.1"/>
    <property type="molecule type" value="Genomic_DNA"/>
</dbReference>
<comment type="caution">
    <text evidence="3">The sequence shown here is derived from an EMBL/GenBank/DDBJ whole genome shotgun (WGS) entry which is preliminary data.</text>
</comment>
<accession>A0AAD5T031</accession>
<keyword evidence="4" id="KW-1185">Reference proteome</keyword>
<name>A0AAD5T031_9FUNG</name>
<evidence type="ECO:0000256" key="2">
    <source>
        <dbReference type="SAM" id="Phobius"/>
    </source>
</evidence>
<feature type="compositionally biased region" description="Polar residues" evidence="1">
    <location>
        <begin position="148"/>
        <end position="161"/>
    </location>
</feature>
<keyword evidence="2" id="KW-0472">Membrane</keyword>
<proteinExistence type="predicted"/>
<sequence>MAASILGSTCVAIIFGFISFLATIVSHPEATETNGNPLGSQFGFALDYLFGPKIMMLLVIFCVAFFCFAQAMRFYNHVGLVINVSLSTEELADCLHLTPPSPHFPDFHQTDDEDQDTSIEEENLQSTQLQQIRNPQQQNQSLQHHQDSTIPTPDSPQNAQHSSFVSISAIPTHVLNELQKRPQHSSNRSQGHISFGSQQTPEINKSSKSPSITSRKFAKKTRDSGAERRERYVKSFELAHRIDFVAKMLNRGSMFYTLGMRCFYISFPLMAFL</sequence>
<feature type="region of interest" description="Disordered" evidence="1">
    <location>
        <begin position="179"/>
        <end position="229"/>
    </location>
</feature>
<feature type="compositionally biased region" description="Basic and acidic residues" evidence="1">
    <location>
        <begin position="220"/>
        <end position="229"/>
    </location>
</feature>
<keyword evidence="2" id="KW-1133">Transmembrane helix</keyword>
<evidence type="ECO:0000256" key="1">
    <source>
        <dbReference type="SAM" id="MobiDB-lite"/>
    </source>
</evidence>
<keyword evidence="2" id="KW-0812">Transmembrane</keyword>
<protein>
    <submittedName>
        <fullName evidence="3">Uncharacterized protein</fullName>
    </submittedName>
</protein>
<organism evidence="3 4">
    <name type="scientific">Physocladia obscura</name>
    <dbReference type="NCBI Taxonomy" id="109957"/>
    <lineage>
        <taxon>Eukaryota</taxon>
        <taxon>Fungi</taxon>
        <taxon>Fungi incertae sedis</taxon>
        <taxon>Chytridiomycota</taxon>
        <taxon>Chytridiomycota incertae sedis</taxon>
        <taxon>Chytridiomycetes</taxon>
        <taxon>Chytridiales</taxon>
        <taxon>Chytriomycetaceae</taxon>
        <taxon>Physocladia</taxon>
    </lineage>
</organism>
<gene>
    <name evidence="3" type="ORF">HK100_000277</name>
</gene>
<feature type="region of interest" description="Disordered" evidence="1">
    <location>
        <begin position="131"/>
        <end position="161"/>
    </location>
</feature>
<dbReference type="Pfam" id="PF04654">
    <property type="entry name" value="DUF599"/>
    <property type="match status" value="1"/>
</dbReference>
<reference evidence="3" key="1">
    <citation type="submission" date="2020-05" db="EMBL/GenBank/DDBJ databases">
        <title>Phylogenomic resolution of chytrid fungi.</title>
        <authorList>
            <person name="Stajich J.E."/>
            <person name="Amses K."/>
            <person name="Simmons R."/>
            <person name="Seto K."/>
            <person name="Myers J."/>
            <person name="Bonds A."/>
            <person name="Quandt C.A."/>
            <person name="Barry K."/>
            <person name="Liu P."/>
            <person name="Grigoriev I."/>
            <person name="Longcore J.E."/>
            <person name="James T.Y."/>
        </authorList>
    </citation>
    <scope>NUCLEOTIDE SEQUENCE</scope>
    <source>
        <strain evidence="3">JEL0513</strain>
    </source>
</reference>
<feature type="transmembrane region" description="Helical" evidence="2">
    <location>
        <begin position="50"/>
        <end position="69"/>
    </location>
</feature>
<dbReference type="PANTHER" id="PTHR31168">
    <property type="entry name" value="OS02G0292800 PROTEIN"/>
    <property type="match status" value="1"/>
</dbReference>
<evidence type="ECO:0000313" key="4">
    <source>
        <dbReference type="Proteomes" id="UP001211907"/>
    </source>
</evidence>
<feature type="compositionally biased region" description="Polar residues" evidence="1">
    <location>
        <begin position="184"/>
        <end position="214"/>
    </location>
</feature>
<dbReference type="InterPro" id="IPR006747">
    <property type="entry name" value="DUF599"/>
</dbReference>
<dbReference type="PANTHER" id="PTHR31168:SF19">
    <property type="entry name" value="OS01G0683700 PROTEIN"/>
    <property type="match status" value="1"/>
</dbReference>
<dbReference type="Proteomes" id="UP001211907">
    <property type="component" value="Unassembled WGS sequence"/>
</dbReference>
<feature type="region of interest" description="Disordered" evidence="1">
    <location>
        <begin position="102"/>
        <end position="121"/>
    </location>
</feature>
<feature type="compositionally biased region" description="Low complexity" evidence="1">
    <location>
        <begin position="131"/>
        <end position="143"/>
    </location>
</feature>